<gene>
    <name evidence="1" type="ORF">C1645_825949</name>
</gene>
<dbReference type="GO" id="GO:0005524">
    <property type="term" value="F:ATP binding"/>
    <property type="evidence" value="ECO:0007669"/>
    <property type="project" value="InterPro"/>
</dbReference>
<dbReference type="GO" id="GO:0005694">
    <property type="term" value="C:chromosome"/>
    <property type="evidence" value="ECO:0007669"/>
    <property type="project" value="InterPro"/>
</dbReference>
<evidence type="ECO:0000313" key="2">
    <source>
        <dbReference type="Proteomes" id="UP000265703"/>
    </source>
</evidence>
<dbReference type="Gene3D" id="1.20.1060.20">
    <property type="match status" value="1"/>
</dbReference>
<evidence type="ECO:0000313" key="1">
    <source>
        <dbReference type="EMBL" id="RIA88715.1"/>
    </source>
</evidence>
<dbReference type="InterPro" id="IPR036277">
    <property type="entry name" value="SMC_hinge_sf"/>
</dbReference>
<reference evidence="1 2" key="1">
    <citation type="submission" date="2018-06" db="EMBL/GenBank/DDBJ databases">
        <title>Comparative genomics reveals the genomic features of Rhizophagus irregularis, R. cerebriforme, R. diaphanum and Gigaspora rosea, and their symbiotic lifestyle signature.</title>
        <authorList>
            <person name="Morin E."/>
            <person name="San Clemente H."/>
            <person name="Chen E.C.H."/>
            <person name="De La Providencia I."/>
            <person name="Hainaut M."/>
            <person name="Kuo A."/>
            <person name="Kohler A."/>
            <person name="Murat C."/>
            <person name="Tang N."/>
            <person name="Roy S."/>
            <person name="Loubradou J."/>
            <person name="Henrissat B."/>
            <person name="Grigoriev I.V."/>
            <person name="Corradi N."/>
            <person name="Roux C."/>
            <person name="Martin F.M."/>
        </authorList>
    </citation>
    <scope>NUCLEOTIDE SEQUENCE [LARGE SCALE GENOMIC DNA]</scope>
    <source>
        <strain evidence="1 2">DAOM 227022</strain>
    </source>
</reference>
<protein>
    <submittedName>
        <fullName evidence="1">Uncharacterized protein</fullName>
    </submittedName>
</protein>
<dbReference type="STRING" id="658196.A0A397SXJ7"/>
<keyword evidence="2" id="KW-1185">Reference proteome</keyword>
<name>A0A397SXJ7_9GLOM</name>
<dbReference type="SUPFAM" id="SSF75553">
    <property type="entry name" value="Smc hinge domain"/>
    <property type="match status" value="1"/>
</dbReference>
<organism evidence="1 2">
    <name type="scientific">Glomus cerebriforme</name>
    <dbReference type="NCBI Taxonomy" id="658196"/>
    <lineage>
        <taxon>Eukaryota</taxon>
        <taxon>Fungi</taxon>
        <taxon>Fungi incertae sedis</taxon>
        <taxon>Mucoromycota</taxon>
        <taxon>Glomeromycotina</taxon>
        <taxon>Glomeromycetes</taxon>
        <taxon>Glomerales</taxon>
        <taxon>Glomeraceae</taxon>
        <taxon>Glomus</taxon>
    </lineage>
</organism>
<proteinExistence type="predicted"/>
<dbReference type="OrthoDB" id="2449559at2759"/>
<dbReference type="Proteomes" id="UP000265703">
    <property type="component" value="Unassembled WGS sequence"/>
</dbReference>
<dbReference type="EMBL" id="QKYT01000251">
    <property type="protein sequence ID" value="RIA88715.1"/>
    <property type="molecule type" value="Genomic_DNA"/>
</dbReference>
<comment type="caution">
    <text evidence="1">The sequence shown here is derived from an EMBL/GenBank/DDBJ whole genome shotgun (WGS) entry which is preliminary data.</text>
</comment>
<dbReference type="GO" id="GO:0051276">
    <property type="term" value="P:chromosome organization"/>
    <property type="evidence" value="ECO:0007669"/>
    <property type="project" value="InterPro"/>
</dbReference>
<accession>A0A397SXJ7</accession>
<dbReference type="AlphaFoldDB" id="A0A397SXJ7"/>
<sequence>MENLFFTSSIGRLGNLGAIDDKYDIAVSTDCPNLNYFVIEDIDAAKRSFQTINYIISIRLPSFNSSEESFTSISIDFVNDKQWTKYQAEKAFTPRT</sequence>